<dbReference type="Proteomes" id="UP000261174">
    <property type="component" value="Unassembled WGS sequence"/>
</dbReference>
<name>A0A3E1NV36_9BACT</name>
<dbReference type="Gene3D" id="2.115.10.20">
    <property type="entry name" value="Glycosyl hydrolase domain, family 43"/>
    <property type="match status" value="1"/>
</dbReference>
<organism evidence="1 2">
    <name type="scientific">Chitinophaga silvisoli</name>
    <dbReference type="NCBI Taxonomy" id="2291814"/>
    <lineage>
        <taxon>Bacteria</taxon>
        <taxon>Pseudomonadati</taxon>
        <taxon>Bacteroidota</taxon>
        <taxon>Chitinophagia</taxon>
        <taxon>Chitinophagales</taxon>
        <taxon>Chitinophagaceae</taxon>
        <taxon>Chitinophaga</taxon>
    </lineage>
</organism>
<evidence type="ECO:0008006" key="3">
    <source>
        <dbReference type="Google" id="ProtNLM"/>
    </source>
</evidence>
<dbReference type="RefSeq" id="WP_116856783.1">
    <property type="nucleotide sequence ID" value="NZ_QTJV01000013.1"/>
</dbReference>
<dbReference type="AlphaFoldDB" id="A0A3E1NV36"/>
<protein>
    <recommendedName>
        <fullName evidence="3">Exo-alpha-sialidase</fullName>
    </recommendedName>
</protein>
<accession>A0A3E1NV36</accession>
<keyword evidence="2" id="KW-1185">Reference proteome</keyword>
<evidence type="ECO:0000313" key="2">
    <source>
        <dbReference type="Proteomes" id="UP000261174"/>
    </source>
</evidence>
<comment type="caution">
    <text evidence="1">The sequence shown here is derived from an EMBL/GenBank/DDBJ whole genome shotgun (WGS) entry which is preliminary data.</text>
</comment>
<dbReference type="OrthoDB" id="211220at2"/>
<dbReference type="SUPFAM" id="SSF89372">
    <property type="entry name" value="Fucose-specific lectin"/>
    <property type="match status" value="1"/>
</dbReference>
<dbReference type="SUPFAM" id="SSF75005">
    <property type="entry name" value="Arabinanase/levansucrase/invertase"/>
    <property type="match status" value="1"/>
</dbReference>
<evidence type="ECO:0000313" key="1">
    <source>
        <dbReference type="EMBL" id="RFM31628.1"/>
    </source>
</evidence>
<dbReference type="EMBL" id="QTJV01000013">
    <property type="protein sequence ID" value="RFM31628.1"/>
    <property type="molecule type" value="Genomic_DNA"/>
</dbReference>
<dbReference type="PROSITE" id="PS51257">
    <property type="entry name" value="PROKAR_LIPOPROTEIN"/>
    <property type="match status" value="1"/>
</dbReference>
<proteinExistence type="predicted"/>
<sequence length="340" mass="36882">MKKNFISSILMLSSIFALTSCQKKEIEKLNSNSTTASTNGSLSVLTSDILRYYYKGSTNNNIYSGNSTDGTNWISTLISNGATLQSGPAAAFFNGNIYVFHRGRTNNNLYYSYSVNRGDSWSADAALGNNAGTASSPSACTFNGKMFLAYVSATFNSAPGYSNIYYSYSSNGSTWTEAILPFTTYSEPCIYSYGNKIYIAYATSNLASINIISSTDGITWTQASSLNYSSVHYSVAVNPNGKACLVRTDRTGQINVSYSDDLINWSLPTYLLSTSGAIAGSTVRPSITFDNVNNRFVVAYRSNTHNNDNIYYADDRDGVLKERGTANGSTTDAPYLISTN</sequence>
<reference evidence="1 2" key="1">
    <citation type="submission" date="2018-08" db="EMBL/GenBank/DDBJ databases">
        <title>Chitinophaga sp. K20C18050901, a novel bacterium isolated from forest soil.</title>
        <authorList>
            <person name="Wang C."/>
        </authorList>
    </citation>
    <scope>NUCLEOTIDE SEQUENCE [LARGE SCALE GENOMIC DNA]</scope>
    <source>
        <strain evidence="1 2">K20C18050901</strain>
    </source>
</reference>
<gene>
    <name evidence="1" type="ORF">DXN04_28355</name>
</gene>
<dbReference type="InterPro" id="IPR023296">
    <property type="entry name" value="Glyco_hydro_beta-prop_sf"/>
</dbReference>